<evidence type="ECO:0000313" key="6">
    <source>
        <dbReference type="EMBL" id="MBB6429060.1"/>
    </source>
</evidence>
<dbReference type="GO" id="GO:0012505">
    <property type="term" value="C:endomembrane system"/>
    <property type="evidence" value="ECO:0007669"/>
    <property type="project" value="UniProtKB-SubCell"/>
</dbReference>
<keyword evidence="4" id="KW-0472">Membrane</keyword>
<dbReference type="EMBL" id="JACHGY010000001">
    <property type="protein sequence ID" value="MBB6429060.1"/>
    <property type="molecule type" value="Genomic_DNA"/>
</dbReference>
<keyword evidence="3" id="KW-1133">Transmembrane helix</keyword>
<organism evidence="6 7">
    <name type="scientific">Algisphaera agarilytica</name>
    <dbReference type="NCBI Taxonomy" id="1385975"/>
    <lineage>
        <taxon>Bacteria</taxon>
        <taxon>Pseudomonadati</taxon>
        <taxon>Planctomycetota</taxon>
        <taxon>Phycisphaerae</taxon>
        <taxon>Phycisphaerales</taxon>
        <taxon>Phycisphaeraceae</taxon>
        <taxon>Algisphaera</taxon>
    </lineage>
</organism>
<evidence type="ECO:0000256" key="4">
    <source>
        <dbReference type="ARBA" id="ARBA00023136"/>
    </source>
</evidence>
<gene>
    <name evidence="6" type="ORF">HNQ40_000866</name>
</gene>
<name>A0A7X0LJ88_9BACT</name>
<comment type="caution">
    <text evidence="6">The sequence shown here is derived from an EMBL/GenBank/DDBJ whole genome shotgun (WGS) entry which is preliminary data.</text>
</comment>
<evidence type="ECO:0000313" key="7">
    <source>
        <dbReference type="Proteomes" id="UP000541810"/>
    </source>
</evidence>
<comment type="subcellular location">
    <subcellularLocation>
        <location evidence="1">Endomembrane system</location>
        <topology evidence="1">Multi-pass membrane protein</topology>
    </subcellularLocation>
</comment>
<evidence type="ECO:0000256" key="3">
    <source>
        <dbReference type="ARBA" id="ARBA00022989"/>
    </source>
</evidence>
<accession>A0A7X0LJ88</accession>
<feature type="domain" description="DUF1232" evidence="5">
    <location>
        <begin position="33"/>
        <end position="65"/>
    </location>
</feature>
<sequence length="91" mass="10566">MGLLRKIGPLGRALAFWRILRDKSVPWWGKVTFIAASLGYIASPIDMMPDFLLGIGWLDDLIVLPIFAWFFGKKLPEWQCQWGMRDDEPER</sequence>
<evidence type="ECO:0000256" key="1">
    <source>
        <dbReference type="ARBA" id="ARBA00004127"/>
    </source>
</evidence>
<protein>
    <submittedName>
        <fullName evidence="6">Uncharacterized membrane protein YkvA (DUF1232 family)</fullName>
    </submittedName>
</protein>
<dbReference type="InterPro" id="IPR010652">
    <property type="entry name" value="DUF1232"/>
</dbReference>
<dbReference type="RefSeq" id="WP_184676660.1">
    <property type="nucleotide sequence ID" value="NZ_JACHGY010000001.1"/>
</dbReference>
<dbReference type="Pfam" id="PF06803">
    <property type="entry name" value="DUF1232"/>
    <property type="match status" value="1"/>
</dbReference>
<dbReference type="AlphaFoldDB" id="A0A7X0LJ88"/>
<evidence type="ECO:0000256" key="2">
    <source>
        <dbReference type="ARBA" id="ARBA00022692"/>
    </source>
</evidence>
<reference evidence="6 7" key="1">
    <citation type="submission" date="2020-08" db="EMBL/GenBank/DDBJ databases">
        <title>Genomic Encyclopedia of Type Strains, Phase IV (KMG-IV): sequencing the most valuable type-strain genomes for metagenomic binning, comparative biology and taxonomic classification.</title>
        <authorList>
            <person name="Goeker M."/>
        </authorList>
    </citation>
    <scope>NUCLEOTIDE SEQUENCE [LARGE SCALE GENOMIC DNA]</scope>
    <source>
        <strain evidence="6 7">DSM 103725</strain>
    </source>
</reference>
<dbReference type="Proteomes" id="UP000541810">
    <property type="component" value="Unassembled WGS sequence"/>
</dbReference>
<keyword evidence="2" id="KW-0812">Transmembrane</keyword>
<evidence type="ECO:0000259" key="5">
    <source>
        <dbReference type="Pfam" id="PF06803"/>
    </source>
</evidence>
<proteinExistence type="predicted"/>
<keyword evidence="7" id="KW-1185">Reference proteome</keyword>